<dbReference type="Proteomes" id="UP000826300">
    <property type="component" value="Chromosome"/>
</dbReference>
<evidence type="ECO:0000256" key="5">
    <source>
        <dbReference type="SAM" id="SignalP"/>
    </source>
</evidence>
<feature type="domain" description="DUF306" evidence="6">
    <location>
        <begin position="290"/>
        <end position="393"/>
    </location>
</feature>
<dbReference type="Gene3D" id="2.40.128.200">
    <property type="match status" value="1"/>
</dbReference>
<dbReference type="InterPro" id="IPR005184">
    <property type="entry name" value="DUF306_Meta_HslJ"/>
</dbReference>
<protein>
    <submittedName>
        <fullName evidence="8">META domain-containing protein</fullName>
    </submittedName>
</protein>
<dbReference type="InterPro" id="IPR053147">
    <property type="entry name" value="Hsp_HslJ-like"/>
</dbReference>
<evidence type="ECO:0000313" key="8">
    <source>
        <dbReference type="EMBL" id="QYZ71666.1"/>
    </source>
</evidence>
<dbReference type="AlphaFoldDB" id="A0A8G1EEQ5"/>
<dbReference type="InterPro" id="IPR038670">
    <property type="entry name" value="HslJ-like_sf"/>
</dbReference>
<keyword evidence="9" id="KW-1185">Reference proteome</keyword>
<evidence type="ECO:0000256" key="2">
    <source>
        <dbReference type="ARBA" id="ARBA00023136"/>
    </source>
</evidence>
<dbReference type="Gene3D" id="2.40.128.270">
    <property type="match status" value="1"/>
</dbReference>
<dbReference type="KEGG" id="nsm:JO391_09315"/>
<keyword evidence="4" id="KW-0449">Lipoprotein</keyword>
<dbReference type="Pfam" id="PF09619">
    <property type="entry name" value="YscW"/>
    <property type="match status" value="1"/>
</dbReference>
<evidence type="ECO:0000259" key="6">
    <source>
        <dbReference type="Pfam" id="PF03724"/>
    </source>
</evidence>
<dbReference type="PANTHER" id="PTHR35535:SF1">
    <property type="entry name" value="HEAT SHOCK PROTEIN HSLJ"/>
    <property type="match status" value="1"/>
</dbReference>
<evidence type="ECO:0000256" key="3">
    <source>
        <dbReference type="ARBA" id="ARBA00023139"/>
    </source>
</evidence>
<sequence>MSRIALAGLLLSAALPALARDVSGEVGYLQRIALDPGATVVVELTGPGGMVGEYRAATDGKQVPLPFSISTDDAGPLFLRAAILVGGSPEWVSDMVPVDAGDADVNLGLIQLNAFIPMGFSSQMRCGDTVVDVGFVGDEARLRVGGVVYELPQAISGSGARYSDGKTPETMIWTKGDTAMVTIEGKELPDCVATAAPAALPFIARGNEPGWVLNVSAEGMVLSTQDGTEVRTALPPANQTEDGSVFATEQMTVTVSPKLCRDTMAGMVYPLTVSVTAGESELAGCGGDPAELLKGNWVVRAIDGGPLPPDAEVTMSFAAGSLSGKSACNRYNAGVTLTGESLTIQPGAMTMMACPDPLMAVERGFMDALKAVTSFDFDQDSGALVLMAQDRAVVTAVPAP</sequence>
<gene>
    <name evidence="8" type="ORF">JO391_09315</name>
</gene>
<evidence type="ECO:0000256" key="4">
    <source>
        <dbReference type="ARBA" id="ARBA00023288"/>
    </source>
</evidence>
<dbReference type="Pfam" id="PF09864">
    <property type="entry name" value="MliC"/>
    <property type="match status" value="1"/>
</dbReference>
<dbReference type="Pfam" id="PF03724">
    <property type="entry name" value="META"/>
    <property type="match status" value="1"/>
</dbReference>
<evidence type="ECO:0000313" key="9">
    <source>
        <dbReference type="Proteomes" id="UP000826300"/>
    </source>
</evidence>
<dbReference type="InterPro" id="IPR039366">
    <property type="entry name" value="Pilotin"/>
</dbReference>
<keyword evidence="2" id="KW-0472">Membrane</keyword>
<feature type="domain" description="C-type lysozyme inhibitor" evidence="7">
    <location>
        <begin position="125"/>
        <end position="187"/>
    </location>
</feature>
<dbReference type="InterPro" id="IPR018660">
    <property type="entry name" value="MliC"/>
</dbReference>
<dbReference type="PANTHER" id="PTHR35535">
    <property type="entry name" value="HEAT SHOCK PROTEIN HSLJ"/>
    <property type="match status" value="1"/>
</dbReference>
<dbReference type="SUPFAM" id="SSF141488">
    <property type="entry name" value="YdhA-like"/>
    <property type="match status" value="1"/>
</dbReference>
<dbReference type="EMBL" id="CP069370">
    <property type="protein sequence ID" value="QYZ71666.1"/>
    <property type="molecule type" value="Genomic_DNA"/>
</dbReference>
<accession>A0A8G1EEQ5</accession>
<keyword evidence="1 5" id="KW-0732">Signal</keyword>
<name>A0A8G1EEQ5_9RHOB</name>
<dbReference type="InterPro" id="IPR036328">
    <property type="entry name" value="MliC_sf"/>
</dbReference>
<dbReference type="RefSeq" id="WP_220664266.1">
    <property type="nucleotide sequence ID" value="NZ_CP069370.1"/>
</dbReference>
<organism evidence="8 9">
    <name type="scientific">Neotabrizicola shimadae</name>
    <dbReference type="NCBI Taxonomy" id="2807096"/>
    <lineage>
        <taxon>Bacteria</taxon>
        <taxon>Pseudomonadati</taxon>
        <taxon>Pseudomonadota</taxon>
        <taxon>Alphaproteobacteria</taxon>
        <taxon>Rhodobacterales</taxon>
        <taxon>Paracoccaceae</taxon>
        <taxon>Neotabrizicola</taxon>
    </lineage>
</organism>
<feature type="chain" id="PRO_5034068814" evidence="5">
    <location>
        <begin position="20"/>
        <end position="400"/>
    </location>
</feature>
<evidence type="ECO:0000259" key="7">
    <source>
        <dbReference type="Pfam" id="PF09864"/>
    </source>
</evidence>
<proteinExistence type="predicted"/>
<feature type="signal peptide" evidence="5">
    <location>
        <begin position="1"/>
        <end position="19"/>
    </location>
</feature>
<keyword evidence="3" id="KW-0564">Palmitate</keyword>
<evidence type="ECO:0000256" key="1">
    <source>
        <dbReference type="ARBA" id="ARBA00022729"/>
    </source>
</evidence>
<reference evidence="8" key="1">
    <citation type="submission" date="2021-02" db="EMBL/GenBank/DDBJ databases">
        <title>Rhodobacter shimadae sp. nov., an aerobic anoxygenic phototrophic bacterium isolated from a hot spring.</title>
        <authorList>
            <person name="Muramatsu S."/>
            <person name="Haruta S."/>
            <person name="Hirose S."/>
            <person name="Hanada S."/>
        </authorList>
    </citation>
    <scope>NUCLEOTIDE SEQUENCE</scope>
    <source>
        <strain evidence="8">N10</strain>
    </source>
</reference>